<keyword evidence="6" id="KW-1185">Reference proteome</keyword>
<dbReference type="Proteomes" id="UP000704712">
    <property type="component" value="Unassembled WGS sequence"/>
</dbReference>
<evidence type="ECO:0000259" key="3">
    <source>
        <dbReference type="PROSITE" id="PS50158"/>
    </source>
</evidence>
<accession>A0A833WHL0</accession>
<feature type="compositionally biased region" description="Basic and acidic residues" evidence="2">
    <location>
        <begin position="188"/>
        <end position="205"/>
    </location>
</feature>
<name>A0A833WHL0_PHYIN</name>
<dbReference type="GO" id="GO:0003676">
    <property type="term" value="F:nucleic acid binding"/>
    <property type="evidence" value="ECO:0007669"/>
    <property type="project" value="InterPro"/>
</dbReference>
<keyword evidence="1" id="KW-0863">Zinc-finger</keyword>
<feature type="compositionally biased region" description="Low complexity" evidence="2">
    <location>
        <begin position="133"/>
        <end position="143"/>
    </location>
</feature>
<evidence type="ECO:0000256" key="1">
    <source>
        <dbReference type="PROSITE-ProRule" id="PRU00047"/>
    </source>
</evidence>
<feature type="domain" description="CCHC-type" evidence="3">
    <location>
        <begin position="158"/>
        <end position="173"/>
    </location>
</feature>
<dbReference type="AlphaFoldDB" id="A0A833WHL0"/>
<evidence type="ECO:0000256" key="2">
    <source>
        <dbReference type="SAM" id="MobiDB-lite"/>
    </source>
</evidence>
<protein>
    <submittedName>
        <fullName evidence="4">Gag-polypeptide of LTR copia-type</fullName>
    </submittedName>
</protein>
<evidence type="ECO:0000313" key="4">
    <source>
        <dbReference type="EMBL" id="KAF4035135.1"/>
    </source>
</evidence>
<feature type="region of interest" description="Disordered" evidence="2">
    <location>
        <begin position="176"/>
        <end position="215"/>
    </location>
</feature>
<feature type="region of interest" description="Disordered" evidence="2">
    <location>
        <begin position="133"/>
        <end position="153"/>
    </location>
</feature>
<dbReference type="EMBL" id="WSZM01000331">
    <property type="protein sequence ID" value="KAF4035135.1"/>
    <property type="molecule type" value="Genomic_DNA"/>
</dbReference>
<proteinExistence type="predicted"/>
<dbReference type="PROSITE" id="PS50158">
    <property type="entry name" value="ZF_CCHC"/>
    <property type="match status" value="1"/>
</dbReference>
<gene>
    <name evidence="4" type="ORF">GN244_ATG12908</name>
    <name evidence="5" type="ORF">GN958_ATG16893</name>
</gene>
<dbReference type="Pfam" id="PF14223">
    <property type="entry name" value="Retrotran_gag_2"/>
    <property type="match status" value="1"/>
</dbReference>
<evidence type="ECO:0000313" key="6">
    <source>
        <dbReference type="Proteomes" id="UP000602510"/>
    </source>
</evidence>
<keyword evidence="1" id="KW-0862">Zinc</keyword>
<dbReference type="SUPFAM" id="SSF57756">
    <property type="entry name" value="Retrovirus zinc finger-like domains"/>
    <property type="match status" value="1"/>
</dbReference>
<keyword evidence="1" id="KW-0479">Metal-binding</keyword>
<reference evidence="4" key="1">
    <citation type="submission" date="2020-04" db="EMBL/GenBank/DDBJ databases">
        <title>Hybrid Assembly of Korean Phytophthora infestans isolates.</title>
        <authorList>
            <person name="Prokchorchik M."/>
            <person name="Lee Y."/>
            <person name="Seo J."/>
            <person name="Cho J.-H."/>
            <person name="Park Y.-E."/>
            <person name="Jang D.-C."/>
            <person name="Im J.-S."/>
            <person name="Choi J.-G."/>
            <person name="Park H.-J."/>
            <person name="Lee G.-B."/>
            <person name="Lee Y.-G."/>
            <person name="Hong S.-Y."/>
            <person name="Cho K."/>
            <person name="Sohn K.H."/>
        </authorList>
    </citation>
    <scope>NUCLEOTIDE SEQUENCE</scope>
    <source>
        <strain evidence="4">KR_1_A1</strain>
        <strain evidence="5">KR_2_A2</strain>
    </source>
</reference>
<sequence>MILRSSRLLKRRELMSVEFDAGNETTREYIHRVEALKQDLILMNEEVSDKDATTALLTGLGHSYQNLVETFGNLDNYTLQQVKVKLTSREERMNQAKSIAEARARKLSSAAAAATGSAPSGSQQSGAQIALFAQGKRQQQQADKGGRGGQKRRRANIRCWNCDKWGHYAYECRAPKRELPSGGPPSKSKPEAPGKAESEDPHEDVAGYYKSQRSKTKGKHVTVIKLVHGDEEPCLVNPVQKSESDVEFYMSFVLDNTSGVVVEMRLSRY</sequence>
<organism evidence="4 6">
    <name type="scientific">Phytophthora infestans</name>
    <name type="common">Potato late blight agent</name>
    <name type="synonym">Botrytis infestans</name>
    <dbReference type="NCBI Taxonomy" id="4787"/>
    <lineage>
        <taxon>Eukaryota</taxon>
        <taxon>Sar</taxon>
        <taxon>Stramenopiles</taxon>
        <taxon>Oomycota</taxon>
        <taxon>Peronosporomycetes</taxon>
        <taxon>Peronosporales</taxon>
        <taxon>Peronosporaceae</taxon>
        <taxon>Phytophthora</taxon>
    </lineage>
</organism>
<evidence type="ECO:0000313" key="5">
    <source>
        <dbReference type="EMBL" id="KAF4133927.1"/>
    </source>
</evidence>
<comment type="caution">
    <text evidence="4">The sequence shown here is derived from an EMBL/GenBank/DDBJ whole genome shotgun (WGS) entry which is preliminary data.</text>
</comment>
<dbReference type="Proteomes" id="UP000602510">
    <property type="component" value="Unassembled WGS sequence"/>
</dbReference>
<dbReference type="EMBL" id="JAACNO010002357">
    <property type="protein sequence ID" value="KAF4133927.1"/>
    <property type="molecule type" value="Genomic_DNA"/>
</dbReference>
<dbReference type="Gene3D" id="4.10.60.10">
    <property type="entry name" value="Zinc finger, CCHC-type"/>
    <property type="match status" value="1"/>
</dbReference>
<dbReference type="InterPro" id="IPR036875">
    <property type="entry name" value="Znf_CCHC_sf"/>
</dbReference>
<dbReference type="GO" id="GO:0008270">
    <property type="term" value="F:zinc ion binding"/>
    <property type="evidence" value="ECO:0007669"/>
    <property type="project" value="UniProtKB-KW"/>
</dbReference>
<dbReference type="InterPro" id="IPR001878">
    <property type="entry name" value="Znf_CCHC"/>
</dbReference>